<dbReference type="Pfam" id="PF13185">
    <property type="entry name" value="GAF_2"/>
    <property type="match status" value="1"/>
</dbReference>
<evidence type="ECO:0000256" key="2">
    <source>
        <dbReference type="ARBA" id="ARBA00022777"/>
    </source>
</evidence>
<keyword evidence="3" id="KW-0805">Transcription regulation</keyword>
<dbReference type="Pfam" id="PF03861">
    <property type="entry name" value="ANTAR"/>
    <property type="match status" value="1"/>
</dbReference>
<dbReference type="GO" id="GO:0003723">
    <property type="term" value="F:RNA binding"/>
    <property type="evidence" value="ECO:0007669"/>
    <property type="project" value="InterPro"/>
</dbReference>
<evidence type="ECO:0000256" key="1">
    <source>
        <dbReference type="ARBA" id="ARBA00022679"/>
    </source>
</evidence>
<dbReference type="SUPFAM" id="SSF52172">
    <property type="entry name" value="CheY-like"/>
    <property type="match status" value="1"/>
</dbReference>
<dbReference type="InterPro" id="IPR003018">
    <property type="entry name" value="GAF"/>
</dbReference>
<evidence type="ECO:0000313" key="7">
    <source>
        <dbReference type="Proteomes" id="UP000291838"/>
    </source>
</evidence>
<evidence type="ECO:0000313" key="6">
    <source>
        <dbReference type="EMBL" id="RYB88528.1"/>
    </source>
</evidence>
<evidence type="ECO:0000256" key="3">
    <source>
        <dbReference type="ARBA" id="ARBA00023015"/>
    </source>
</evidence>
<accession>A0A4Q2RJL6</accession>
<dbReference type="Proteomes" id="UP000291838">
    <property type="component" value="Unassembled WGS sequence"/>
</dbReference>
<name>A0A4Q2RJL6_9ACTN</name>
<keyword evidence="7" id="KW-1185">Reference proteome</keyword>
<dbReference type="SMART" id="SM01012">
    <property type="entry name" value="ANTAR"/>
    <property type="match status" value="1"/>
</dbReference>
<dbReference type="PROSITE" id="PS50921">
    <property type="entry name" value="ANTAR"/>
    <property type="match status" value="1"/>
</dbReference>
<dbReference type="SUPFAM" id="SSF55781">
    <property type="entry name" value="GAF domain-like"/>
    <property type="match status" value="1"/>
</dbReference>
<dbReference type="InterPro" id="IPR029016">
    <property type="entry name" value="GAF-like_dom_sf"/>
</dbReference>
<dbReference type="EMBL" id="SDWS01000013">
    <property type="protein sequence ID" value="RYB88528.1"/>
    <property type="molecule type" value="Genomic_DNA"/>
</dbReference>
<dbReference type="Gene3D" id="3.30.450.40">
    <property type="match status" value="1"/>
</dbReference>
<sequence length="257" mass="27142">MSLSVPLLSQSMTLIASALSPSELLDGLHDAARAMGAEATALGIVRDDEIHHFARGFDAAVVQRFALIPLSVALPGPFTVRAGVPQFLVDRASTFDRFPDAVAVIEASDYGAAACLPLVRGGSVFGYVAMHYVGSREFDAADQFLLTTVTAAVAGTASRILADDPTVESARGSTDHELLRLRAEVAGLTDALASRAVIEQAKGILMNRYQISPGAAWRLLVRVSNATNVKVRVLAEQCVMQGVDAVPALTLDESQQP</sequence>
<dbReference type="Gene3D" id="1.10.10.10">
    <property type="entry name" value="Winged helix-like DNA-binding domain superfamily/Winged helix DNA-binding domain"/>
    <property type="match status" value="1"/>
</dbReference>
<protein>
    <submittedName>
        <fullName evidence="6">ANTAR domain-containing protein</fullName>
    </submittedName>
</protein>
<reference evidence="6 7" key="1">
    <citation type="submission" date="2019-01" db="EMBL/GenBank/DDBJ databases">
        <title>Novel species of Nocardioides.</title>
        <authorList>
            <person name="Liu Q."/>
            <person name="Xin Y.-H."/>
        </authorList>
    </citation>
    <scope>NUCLEOTIDE SEQUENCE [LARGE SCALE GENOMIC DNA]</scope>
    <source>
        <strain evidence="6 7">HLT3-15</strain>
    </source>
</reference>
<dbReference type="OrthoDB" id="3787288at2"/>
<dbReference type="RefSeq" id="WP_129479273.1">
    <property type="nucleotide sequence ID" value="NZ_SDWS01000013.1"/>
</dbReference>
<dbReference type="InterPro" id="IPR036388">
    <property type="entry name" value="WH-like_DNA-bd_sf"/>
</dbReference>
<proteinExistence type="predicted"/>
<keyword evidence="1" id="KW-0808">Transferase</keyword>
<keyword evidence="4" id="KW-0804">Transcription</keyword>
<dbReference type="GO" id="GO:0016301">
    <property type="term" value="F:kinase activity"/>
    <property type="evidence" value="ECO:0007669"/>
    <property type="project" value="UniProtKB-KW"/>
</dbReference>
<comment type="caution">
    <text evidence="6">The sequence shown here is derived from an EMBL/GenBank/DDBJ whole genome shotgun (WGS) entry which is preliminary data.</text>
</comment>
<keyword evidence="2" id="KW-0418">Kinase</keyword>
<gene>
    <name evidence="6" type="ORF">EUA06_20550</name>
</gene>
<evidence type="ECO:0000256" key="4">
    <source>
        <dbReference type="ARBA" id="ARBA00023163"/>
    </source>
</evidence>
<dbReference type="InterPro" id="IPR011006">
    <property type="entry name" value="CheY-like_superfamily"/>
</dbReference>
<dbReference type="AlphaFoldDB" id="A0A4Q2RJL6"/>
<evidence type="ECO:0000259" key="5">
    <source>
        <dbReference type="PROSITE" id="PS50921"/>
    </source>
</evidence>
<organism evidence="6 7">
    <name type="scientific">Nocardioides glacieisoli</name>
    <dbReference type="NCBI Taxonomy" id="1168730"/>
    <lineage>
        <taxon>Bacteria</taxon>
        <taxon>Bacillati</taxon>
        <taxon>Actinomycetota</taxon>
        <taxon>Actinomycetes</taxon>
        <taxon>Propionibacteriales</taxon>
        <taxon>Nocardioidaceae</taxon>
        <taxon>Nocardioides</taxon>
    </lineage>
</organism>
<feature type="domain" description="ANTAR" evidence="5">
    <location>
        <begin position="178"/>
        <end position="239"/>
    </location>
</feature>
<dbReference type="InterPro" id="IPR005561">
    <property type="entry name" value="ANTAR"/>
</dbReference>